<evidence type="ECO:0000256" key="1">
    <source>
        <dbReference type="ARBA" id="ARBA00007074"/>
    </source>
</evidence>
<evidence type="ECO:0000313" key="8">
    <source>
        <dbReference type="EMBL" id="GAA4267818.1"/>
    </source>
</evidence>
<organism evidence="8 9">
    <name type="scientific">Frondihabitans peucedani</name>
    <dbReference type="NCBI Taxonomy" id="598626"/>
    <lineage>
        <taxon>Bacteria</taxon>
        <taxon>Bacillati</taxon>
        <taxon>Actinomycetota</taxon>
        <taxon>Actinomycetes</taxon>
        <taxon>Micrococcales</taxon>
        <taxon>Microbacteriaceae</taxon>
        <taxon>Frondihabitans</taxon>
    </lineage>
</organism>
<keyword evidence="6" id="KW-1133">Transmembrane helix</keyword>
<evidence type="ECO:0000256" key="2">
    <source>
        <dbReference type="ARBA" id="ARBA00022670"/>
    </source>
</evidence>
<proteinExistence type="inferred from homology"/>
<dbReference type="PANTHER" id="PTHR47053">
    <property type="entry name" value="MUREIN DD-ENDOPEPTIDASE MEPH-RELATED"/>
    <property type="match status" value="1"/>
</dbReference>
<feature type="compositionally biased region" description="Polar residues" evidence="5">
    <location>
        <begin position="1"/>
        <end position="14"/>
    </location>
</feature>
<dbReference type="InterPro" id="IPR051202">
    <property type="entry name" value="Peptidase_C40"/>
</dbReference>
<accession>A0ABP8E6F9</accession>
<dbReference type="Proteomes" id="UP001501594">
    <property type="component" value="Unassembled WGS sequence"/>
</dbReference>
<dbReference type="InterPro" id="IPR000064">
    <property type="entry name" value="NLP_P60_dom"/>
</dbReference>
<comment type="caution">
    <text evidence="8">The sequence shown here is derived from an EMBL/GenBank/DDBJ whole genome shotgun (WGS) entry which is preliminary data.</text>
</comment>
<dbReference type="SUPFAM" id="SSF54001">
    <property type="entry name" value="Cysteine proteinases"/>
    <property type="match status" value="1"/>
</dbReference>
<evidence type="ECO:0000256" key="6">
    <source>
        <dbReference type="SAM" id="Phobius"/>
    </source>
</evidence>
<keyword evidence="6" id="KW-0812">Transmembrane</keyword>
<dbReference type="PANTHER" id="PTHR47053:SF1">
    <property type="entry name" value="MUREIN DD-ENDOPEPTIDASE MEPH-RELATED"/>
    <property type="match status" value="1"/>
</dbReference>
<reference evidence="9" key="1">
    <citation type="journal article" date="2019" name="Int. J. Syst. Evol. Microbiol.">
        <title>The Global Catalogue of Microorganisms (GCM) 10K type strain sequencing project: providing services to taxonomists for standard genome sequencing and annotation.</title>
        <authorList>
            <consortium name="The Broad Institute Genomics Platform"/>
            <consortium name="The Broad Institute Genome Sequencing Center for Infectious Disease"/>
            <person name="Wu L."/>
            <person name="Ma J."/>
        </authorList>
    </citation>
    <scope>NUCLEOTIDE SEQUENCE [LARGE SCALE GENOMIC DNA]</scope>
    <source>
        <strain evidence="9">JCM 17442</strain>
    </source>
</reference>
<comment type="similarity">
    <text evidence="1">Belongs to the peptidase C40 family.</text>
</comment>
<evidence type="ECO:0000313" key="9">
    <source>
        <dbReference type="Proteomes" id="UP001501594"/>
    </source>
</evidence>
<evidence type="ECO:0000259" key="7">
    <source>
        <dbReference type="PROSITE" id="PS51935"/>
    </source>
</evidence>
<keyword evidence="9" id="KW-1185">Reference proteome</keyword>
<evidence type="ECO:0000256" key="4">
    <source>
        <dbReference type="ARBA" id="ARBA00022807"/>
    </source>
</evidence>
<dbReference type="Pfam" id="PF00877">
    <property type="entry name" value="NLPC_P60"/>
    <property type="match status" value="1"/>
</dbReference>
<gene>
    <name evidence="8" type="ORF">GCM10022256_34300</name>
</gene>
<dbReference type="InterPro" id="IPR038765">
    <property type="entry name" value="Papain-like_cys_pep_sf"/>
</dbReference>
<feature type="domain" description="NlpC/P60" evidence="7">
    <location>
        <begin position="190"/>
        <end position="305"/>
    </location>
</feature>
<keyword evidence="4" id="KW-0788">Thiol protease</keyword>
<dbReference type="RefSeq" id="WP_344798472.1">
    <property type="nucleotide sequence ID" value="NZ_BAABAU010000007.1"/>
</dbReference>
<protein>
    <recommendedName>
        <fullName evidence="7">NlpC/P60 domain-containing protein</fullName>
    </recommendedName>
</protein>
<dbReference type="PROSITE" id="PS51935">
    <property type="entry name" value="NLPC_P60"/>
    <property type="match status" value="1"/>
</dbReference>
<evidence type="ECO:0000256" key="3">
    <source>
        <dbReference type="ARBA" id="ARBA00022801"/>
    </source>
</evidence>
<feature type="region of interest" description="Disordered" evidence="5">
    <location>
        <begin position="1"/>
        <end position="31"/>
    </location>
</feature>
<name>A0ABP8E6F9_9MICO</name>
<keyword evidence="3" id="KW-0378">Hydrolase</keyword>
<feature type="transmembrane region" description="Helical" evidence="6">
    <location>
        <begin position="66"/>
        <end position="89"/>
    </location>
</feature>
<keyword evidence="6" id="KW-0472">Membrane</keyword>
<evidence type="ECO:0000256" key="5">
    <source>
        <dbReference type="SAM" id="MobiDB-lite"/>
    </source>
</evidence>
<keyword evidence="2" id="KW-0645">Protease</keyword>
<dbReference type="EMBL" id="BAABAU010000007">
    <property type="protein sequence ID" value="GAA4267818.1"/>
    <property type="molecule type" value="Genomic_DNA"/>
</dbReference>
<sequence length="305" mass="30988">MTNGIIPTSSTSTLVARRSTPRTDPIRTGPIDTVTTSVAVPATRRAARDADRAQVKAARPGAKKTAVSVVVMTLTAGLIGTMALPAFALNPSSSSNGSSSATAALNSVRANGAQSVAVGGSVADASVARDDYTTTLPVVKKVVTPTTTTASTLTASQSAAATTARASFAASTAYSGKTASDYLADPSHPAFSLAAVYQTALKYVGTPYVFGGATPSGFDCSGFVMYVYAQYGISLAHSVPLQSAAGTTISQADAEPGDIVVLNNGSHDGFYAGNGMILDAPKPGGRVSVRPLWTSDVHFVRFGIK</sequence>
<dbReference type="Gene3D" id="3.90.1720.10">
    <property type="entry name" value="endopeptidase domain like (from Nostoc punctiforme)"/>
    <property type="match status" value="1"/>
</dbReference>